<proteinExistence type="predicted"/>
<comment type="caution">
    <text evidence="3">The sequence shown here is derived from an EMBL/GenBank/DDBJ whole genome shotgun (WGS) entry which is preliminary data.</text>
</comment>
<sequence length="311" mass="32211">MSPEKPLSLIVRGVGGSMGGMHRVLSPAILQPFGHNKCGAWLGIGIAIGAAAGVVIGITVGWMLGRMRSVSRDTSGVRTAAETPRDLAASTNYDPIGLGPLQTAAARIKTTGIQQTPSDTQMSKSDNWKAHGPSLDQNTPDAHVPEEAVAQAHVHVEIPPIPPATLQTDAGNGQTRASARHQRNASNTSTYDVDDLDSDWQNLLDNVWSHACLQPGNSIAIAQCTALTRLIVVGGCPPSARWAASHAPSGATGGCSQACSSDWDSWCGVCLGSSSGGDRQVPFMECGSPQTSSLAIACPLPPSLVTADLQP</sequence>
<evidence type="ECO:0000313" key="3">
    <source>
        <dbReference type="EMBL" id="GFH06196.1"/>
    </source>
</evidence>
<keyword evidence="4" id="KW-1185">Reference proteome</keyword>
<feature type="compositionally biased region" description="Polar residues" evidence="1">
    <location>
        <begin position="112"/>
        <end position="125"/>
    </location>
</feature>
<feature type="region of interest" description="Disordered" evidence="1">
    <location>
        <begin position="112"/>
        <end position="141"/>
    </location>
</feature>
<feature type="region of interest" description="Disordered" evidence="1">
    <location>
        <begin position="164"/>
        <end position="193"/>
    </location>
</feature>
<evidence type="ECO:0000256" key="1">
    <source>
        <dbReference type="SAM" id="MobiDB-lite"/>
    </source>
</evidence>
<accession>A0A699YGP7</accession>
<feature type="transmembrane region" description="Helical" evidence="2">
    <location>
        <begin position="40"/>
        <end position="64"/>
    </location>
</feature>
<evidence type="ECO:0000313" key="4">
    <source>
        <dbReference type="Proteomes" id="UP000485058"/>
    </source>
</evidence>
<protein>
    <submittedName>
        <fullName evidence="3">Uncharacterized protein</fullName>
    </submittedName>
</protein>
<keyword evidence="2" id="KW-1133">Transmembrane helix</keyword>
<dbReference type="EMBL" id="BLLF01000027">
    <property type="protein sequence ID" value="GFH06196.1"/>
    <property type="molecule type" value="Genomic_DNA"/>
</dbReference>
<organism evidence="3 4">
    <name type="scientific">Haematococcus lacustris</name>
    <name type="common">Green alga</name>
    <name type="synonym">Haematococcus pluvialis</name>
    <dbReference type="NCBI Taxonomy" id="44745"/>
    <lineage>
        <taxon>Eukaryota</taxon>
        <taxon>Viridiplantae</taxon>
        <taxon>Chlorophyta</taxon>
        <taxon>core chlorophytes</taxon>
        <taxon>Chlorophyceae</taxon>
        <taxon>CS clade</taxon>
        <taxon>Chlamydomonadales</taxon>
        <taxon>Haematococcaceae</taxon>
        <taxon>Haematococcus</taxon>
    </lineage>
</organism>
<keyword evidence="2" id="KW-0812">Transmembrane</keyword>
<dbReference type="AlphaFoldDB" id="A0A699YGP7"/>
<evidence type="ECO:0000256" key="2">
    <source>
        <dbReference type="SAM" id="Phobius"/>
    </source>
</evidence>
<name>A0A699YGP7_HAELA</name>
<dbReference type="Proteomes" id="UP000485058">
    <property type="component" value="Unassembled WGS sequence"/>
</dbReference>
<reference evidence="3 4" key="1">
    <citation type="submission" date="2020-02" db="EMBL/GenBank/DDBJ databases">
        <title>Draft genome sequence of Haematococcus lacustris strain NIES-144.</title>
        <authorList>
            <person name="Morimoto D."/>
            <person name="Nakagawa S."/>
            <person name="Yoshida T."/>
            <person name="Sawayama S."/>
        </authorList>
    </citation>
    <scope>NUCLEOTIDE SEQUENCE [LARGE SCALE GENOMIC DNA]</scope>
    <source>
        <strain evidence="3 4">NIES-144</strain>
    </source>
</reference>
<gene>
    <name evidence="3" type="ORF">HaLaN_00786</name>
</gene>
<feature type="compositionally biased region" description="Polar residues" evidence="1">
    <location>
        <begin position="165"/>
        <end position="177"/>
    </location>
</feature>
<keyword evidence="2" id="KW-0472">Membrane</keyword>